<dbReference type="GO" id="GO:0003677">
    <property type="term" value="F:DNA binding"/>
    <property type="evidence" value="ECO:0007669"/>
    <property type="project" value="InterPro"/>
</dbReference>
<dbReference type="KEGG" id="pcm:AY601_1083"/>
<proteinExistence type="predicted"/>
<evidence type="ECO:0000313" key="4">
    <source>
        <dbReference type="Proteomes" id="UP000071561"/>
    </source>
</evidence>
<dbReference type="InterPro" id="IPR001789">
    <property type="entry name" value="Sig_transdc_resp-reg_receiver"/>
</dbReference>
<dbReference type="RefSeq" id="WP_068397539.1">
    <property type="nucleotide sequence ID" value="NZ_CP014504.1"/>
</dbReference>
<dbReference type="SUPFAM" id="SSF52172">
    <property type="entry name" value="CheY-like"/>
    <property type="match status" value="1"/>
</dbReference>
<dbReference type="PANTHER" id="PTHR37299:SF1">
    <property type="entry name" value="STAGE 0 SPORULATION PROTEIN A HOMOLOG"/>
    <property type="match status" value="1"/>
</dbReference>
<keyword evidence="4" id="KW-1185">Reference proteome</keyword>
<reference evidence="3 4" key="1">
    <citation type="submission" date="2016-03" db="EMBL/GenBank/DDBJ databases">
        <title>Complete genome sequence of Pedobacter cryoconitis PAMC 27485.</title>
        <authorList>
            <person name="Lee J."/>
            <person name="Kim O.-S."/>
        </authorList>
    </citation>
    <scope>NUCLEOTIDE SEQUENCE [LARGE SCALE GENOMIC DNA]</scope>
    <source>
        <strain evidence="3 4">PAMC 27485</strain>
    </source>
</reference>
<dbReference type="Pfam" id="PF00072">
    <property type="entry name" value="Response_reg"/>
    <property type="match status" value="1"/>
</dbReference>
<dbReference type="EMBL" id="CP014504">
    <property type="protein sequence ID" value="AMP98011.1"/>
    <property type="molecule type" value="Genomic_DNA"/>
</dbReference>
<keyword evidence="1" id="KW-0597">Phosphoprotein</keyword>
<dbReference type="PANTHER" id="PTHR37299">
    <property type="entry name" value="TRANSCRIPTIONAL REGULATOR-RELATED"/>
    <property type="match status" value="1"/>
</dbReference>
<dbReference type="Pfam" id="PF04397">
    <property type="entry name" value="LytTR"/>
    <property type="match status" value="1"/>
</dbReference>
<feature type="domain" description="Response regulatory" evidence="2">
    <location>
        <begin position="4"/>
        <end position="117"/>
    </location>
</feature>
<name>A0A127VA20_9SPHI</name>
<dbReference type="AlphaFoldDB" id="A0A127VA20"/>
<dbReference type="GO" id="GO:0000156">
    <property type="term" value="F:phosphorelay response regulator activity"/>
    <property type="evidence" value="ECO:0007669"/>
    <property type="project" value="InterPro"/>
</dbReference>
<protein>
    <submittedName>
        <fullName evidence="3">Transcriptional regulator</fullName>
    </submittedName>
</protein>
<dbReference type="Gene3D" id="3.40.50.2300">
    <property type="match status" value="1"/>
</dbReference>
<dbReference type="Gene3D" id="2.40.50.1020">
    <property type="entry name" value="LytTr DNA-binding domain"/>
    <property type="match status" value="1"/>
</dbReference>
<evidence type="ECO:0000256" key="1">
    <source>
        <dbReference type="PROSITE-ProRule" id="PRU00169"/>
    </source>
</evidence>
<dbReference type="PATRIC" id="fig|188932.3.peg.1119"/>
<organism evidence="3 4">
    <name type="scientific">Pedobacter cryoconitis</name>
    <dbReference type="NCBI Taxonomy" id="188932"/>
    <lineage>
        <taxon>Bacteria</taxon>
        <taxon>Pseudomonadati</taxon>
        <taxon>Bacteroidota</taxon>
        <taxon>Sphingobacteriia</taxon>
        <taxon>Sphingobacteriales</taxon>
        <taxon>Sphingobacteriaceae</taxon>
        <taxon>Pedobacter</taxon>
    </lineage>
</organism>
<dbReference type="InterPro" id="IPR046947">
    <property type="entry name" value="LytR-like"/>
</dbReference>
<sequence>MAYRCVIIDDEPHAIEGLKNYMIKIPELELIATYTDPVYALQEIAKGDAIDLLITDIEMPEISGLELAGLIRAKTDKLLITTAHTKYAYEAFDIQADGYLLKPYSFARFLDTIHKLFPPSTQDSDFAGVQRDQNFFFIKSKDDNLKLVKIRYDDIVLIESKLNYVMVYTVDRSILTYISLIEISNRMTRERGFEQFHRSFILNNKHIEYIEGNTIALNNGRKITVGEHYKKDFNAFVNRSLLKAKRKP</sequence>
<dbReference type="InterPro" id="IPR011006">
    <property type="entry name" value="CheY-like_superfamily"/>
</dbReference>
<evidence type="ECO:0000259" key="2">
    <source>
        <dbReference type="PROSITE" id="PS50110"/>
    </source>
</evidence>
<gene>
    <name evidence="3" type="ORF">AY601_1083</name>
</gene>
<evidence type="ECO:0000313" key="3">
    <source>
        <dbReference type="EMBL" id="AMP98011.1"/>
    </source>
</evidence>
<dbReference type="SMART" id="SM00448">
    <property type="entry name" value="REC"/>
    <property type="match status" value="1"/>
</dbReference>
<accession>A0A127VA20</accession>
<dbReference type="PROSITE" id="PS50110">
    <property type="entry name" value="RESPONSE_REGULATORY"/>
    <property type="match status" value="1"/>
</dbReference>
<feature type="modified residue" description="4-aspartylphosphate" evidence="1">
    <location>
        <position position="56"/>
    </location>
</feature>
<dbReference type="SMART" id="SM00850">
    <property type="entry name" value="LytTR"/>
    <property type="match status" value="1"/>
</dbReference>
<dbReference type="InterPro" id="IPR007492">
    <property type="entry name" value="LytTR_DNA-bd_dom"/>
</dbReference>
<dbReference type="Proteomes" id="UP000071561">
    <property type="component" value="Chromosome"/>
</dbReference>